<dbReference type="SUPFAM" id="SSF46785">
    <property type="entry name" value="Winged helix' DNA-binding domain"/>
    <property type="match status" value="1"/>
</dbReference>
<feature type="active site" description="Proton acceptor" evidence="4">
    <location>
        <position position="255"/>
    </location>
</feature>
<dbReference type="GO" id="GO:0046983">
    <property type="term" value="F:protein dimerization activity"/>
    <property type="evidence" value="ECO:0007669"/>
    <property type="project" value="InterPro"/>
</dbReference>
<dbReference type="InterPro" id="IPR029063">
    <property type="entry name" value="SAM-dependent_MTases_sf"/>
</dbReference>
<name>A0A8J3C7M8_9PSEU</name>
<evidence type="ECO:0000313" key="8">
    <source>
        <dbReference type="Proteomes" id="UP000637578"/>
    </source>
</evidence>
<evidence type="ECO:0000256" key="2">
    <source>
        <dbReference type="ARBA" id="ARBA00022679"/>
    </source>
</evidence>
<evidence type="ECO:0000259" key="5">
    <source>
        <dbReference type="Pfam" id="PF00891"/>
    </source>
</evidence>
<dbReference type="SUPFAM" id="SSF53335">
    <property type="entry name" value="S-adenosyl-L-methionine-dependent methyltransferases"/>
    <property type="match status" value="1"/>
</dbReference>
<keyword evidence="2" id="KW-0808">Transferase</keyword>
<keyword evidence="8" id="KW-1185">Reference proteome</keyword>
<dbReference type="Gene3D" id="3.40.50.150">
    <property type="entry name" value="Vaccinia Virus protein VP39"/>
    <property type="match status" value="1"/>
</dbReference>
<protein>
    <submittedName>
        <fullName evidence="7">Methyltransferase</fullName>
    </submittedName>
</protein>
<evidence type="ECO:0000256" key="4">
    <source>
        <dbReference type="PIRSR" id="PIRSR005739-1"/>
    </source>
</evidence>
<dbReference type="GO" id="GO:0032259">
    <property type="term" value="P:methylation"/>
    <property type="evidence" value="ECO:0007669"/>
    <property type="project" value="UniProtKB-KW"/>
</dbReference>
<dbReference type="PIRSF" id="PIRSF005739">
    <property type="entry name" value="O-mtase"/>
    <property type="match status" value="1"/>
</dbReference>
<evidence type="ECO:0000256" key="3">
    <source>
        <dbReference type="ARBA" id="ARBA00022691"/>
    </source>
</evidence>
<comment type="caution">
    <text evidence="7">The sequence shown here is derived from an EMBL/GenBank/DDBJ whole genome shotgun (WGS) entry which is preliminary data.</text>
</comment>
<dbReference type="GO" id="GO:0008171">
    <property type="term" value="F:O-methyltransferase activity"/>
    <property type="evidence" value="ECO:0007669"/>
    <property type="project" value="InterPro"/>
</dbReference>
<gene>
    <name evidence="7" type="ORF">GCM10012275_04500</name>
</gene>
<evidence type="ECO:0000259" key="6">
    <source>
        <dbReference type="Pfam" id="PF08100"/>
    </source>
</evidence>
<feature type="domain" description="O-methyltransferase C-terminal" evidence="5">
    <location>
        <begin position="118"/>
        <end position="326"/>
    </location>
</feature>
<feature type="domain" description="O-methyltransferase dimerisation" evidence="6">
    <location>
        <begin position="29"/>
        <end position="97"/>
    </location>
</feature>
<dbReference type="PANTHER" id="PTHR43712">
    <property type="entry name" value="PUTATIVE (AFU_ORTHOLOGUE AFUA_4G14580)-RELATED"/>
    <property type="match status" value="1"/>
</dbReference>
<dbReference type="Pfam" id="PF00891">
    <property type="entry name" value="Methyltransf_2"/>
    <property type="match status" value="1"/>
</dbReference>
<reference evidence="7" key="2">
    <citation type="submission" date="2020-09" db="EMBL/GenBank/DDBJ databases">
        <authorList>
            <person name="Sun Q."/>
            <person name="Zhou Y."/>
        </authorList>
    </citation>
    <scope>NUCLEOTIDE SEQUENCE</scope>
    <source>
        <strain evidence="7">CGMCC 4.5737</strain>
    </source>
</reference>
<dbReference type="InterPro" id="IPR016461">
    <property type="entry name" value="COMT-like"/>
</dbReference>
<dbReference type="RefSeq" id="WP_189053230.1">
    <property type="nucleotide sequence ID" value="NZ_BMMK01000001.1"/>
</dbReference>
<dbReference type="PANTHER" id="PTHR43712:SF2">
    <property type="entry name" value="O-METHYLTRANSFERASE CICE"/>
    <property type="match status" value="1"/>
</dbReference>
<dbReference type="Proteomes" id="UP000637578">
    <property type="component" value="Unassembled WGS sequence"/>
</dbReference>
<dbReference type="InterPro" id="IPR001077">
    <property type="entry name" value="COMT_C"/>
</dbReference>
<evidence type="ECO:0000313" key="7">
    <source>
        <dbReference type="EMBL" id="GGM36360.1"/>
    </source>
</evidence>
<dbReference type="EMBL" id="BMMK01000001">
    <property type="protein sequence ID" value="GGM36360.1"/>
    <property type="molecule type" value="Genomic_DNA"/>
</dbReference>
<sequence>MREELAGELEPSSQDVGDAIEKIMVHLFSAQLLRAGLKLGLPDAFGDDPVAPDQLARRVGADPAVLHRLLRALASIGVFQATTAGRYTHSPLSRILQSSDAGLLLGQAATVDALWQAWSSLDTAVRSGDGPFRALHGTDFYTYLSEYDPEQSATFHAAMNEATALDNDDVVGALDLTAVSRLVDVGGGQGGLLRDLLRHNRHLQGVLFDTESVVGNAVPELSSGELADRCEIVAGDARETVPAGAEAYLLRLVLHNWDDESCVRILAACARAARPGARVFVVETVLPADRLPSATEAMMDMGMFVTFGSGERTEAEFAKLFDRAGLAYVGLTPTPSFSILEARVGSGG</sequence>
<organism evidence="7 8">
    <name type="scientific">Longimycelium tulufanense</name>
    <dbReference type="NCBI Taxonomy" id="907463"/>
    <lineage>
        <taxon>Bacteria</taxon>
        <taxon>Bacillati</taxon>
        <taxon>Actinomycetota</taxon>
        <taxon>Actinomycetes</taxon>
        <taxon>Pseudonocardiales</taxon>
        <taxon>Pseudonocardiaceae</taxon>
        <taxon>Longimycelium</taxon>
    </lineage>
</organism>
<dbReference type="InterPro" id="IPR036390">
    <property type="entry name" value="WH_DNA-bd_sf"/>
</dbReference>
<dbReference type="AlphaFoldDB" id="A0A8J3C7M8"/>
<evidence type="ECO:0000256" key="1">
    <source>
        <dbReference type="ARBA" id="ARBA00022603"/>
    </source>
</evidence>
<dbReference type="Pfam" id="PF08100">
    <property type="entry name" value="Dimerisation"/>
    <property type="match status" value="1"/>
</dbReference>
<keyword evidence="1 7" id="KW-0489">Methyltransferase</keyword>
<keyword evidence="3" id="KW-0949">S-adenosyl-L-methionine</keyword>
<dbReference type="CDD" id="cd02440">
    <property type="entry name" value="AdoMet_MTases"/>
    <property type="match status" value="1"/>
</dbReference>
<reference evidence="7" key="1">
    <citation type="journal article" date="2014" name="Int. J. Syst. Evol. Microbiol.">
        <title>Complete genome sequence of Corynebacterium casei LMG S-19264T (=DSM 44701T), isolated from a smear-ripened cheese.</title>
        <authorList>
            <consortium name="US DOE Joint Genome Institute (JGI-PGF)"/>
            <person name="Walter F."/>
            <person name="Albersmeier A."/>
            <person name="Kalinowski J."/>
            <person name="Ruckert C."/>
        </authorList>
    </citation>
    <scope>NUCLEOTIDE SEQUENCE</scope>
    <source>
        <strain evidence="7">CGMCC 4.5737</strain>
    </source>
</reference>
<accession>A0A8J3C7M8</accession>
<dbReference type="InterPro" id="IPR036388">
    <property type="entry name" value="WH-like_DNA-bd_sf"/>
</dbReference>
<proteinExistence type="predicted"/>
<dbReference type="InterPro" id="IPR012967">
    <property type="entry name" value="COMT_dimerisation"/>
</dbReference>
<dbReference type="PROSITE" id="PS51683">
    <property type="entry name" value="SAM_OMT_II"/>
    <property type="match status" value="1"/>
</dbReference>
<dbReference type="Gene3D" id="1.10.10.10">
    <property type="entry name" value="Winged helix-like DNA-binding domain superfamily/Winged helix DNA-binding domain"/>
    <property type="match status" value="1"/>
</dbReference>